<organism evidence="7 8">
    <name type="scientific">Durio zibethinus</name>
    <name type="common">Durian</name>
    <dbReference type="NCBI Taxonomy" id="66656"/>
    <lineage>
        <taxon>Eukaryota</taxon>
        <taxon>Viridiplantae</taxon>
        <taxon>Streptophyta</taxon>
        <taxon>Embryophyta</taxon>
        <taxon>Tracheophyta</taxon>
        <taxon>Spermatophyta</taxon>
        <taxon>Magnoliopsida</taxon>
        <taxon>eudicotyledons</taxon>
        <taxon>Gunneridae</taxon>
        <taxon>Pentapetalae</taxon>
        <taxon>rosids</taxon>
        <taxon>malvids</taxon>
        <taxon>Malvales</taxon>
        <taxon>Malvaceae</taxon>
        <taxon>Helicteroideae</taxon>
        <taxon>Durio</taxon>
    </lineage>
</organism>
<dbReference type="AlphaFoldDB" id="A0A6P5ZZR2"/>
<dbReference type="KEGG" id="dzi:111305191"/>
<dbReference type="Pfam" id="PF01027">
    <property type="entry name" value="Bax1-I"/>
    <property type="match status" value="1"/>
</dbReference>
<keyword evidence="7" id="KW-1185">Reference proteome</keyword>
<dbReference type="PANTHER" id="PTHR23291:SF32">
    <property type="entry name" value="BAX INHIBITOR 1"/>
    <property type="match status" value="1"/>
</dbReference>
<accession>A0A6P5ZZR2</accession>
<feature type="transmembrane region" description="Helical" evidence="6">
    <location>
        <begin position="38"/>
        <end position="54"/>
    </location>
</feature>
<evidence type="ECO:0000256" key="5">
    <source>
        <dbReference type="ARBA" id="ARBA00023136"/>
    </source>
</evidence>
<dbReference type="OrthoDB" id="1277691at2759"/>
<evidence type="ECO:0000256" key="4">
    <source>
        <dbReference type="ARBA" id="ARBA00022989"/>
    </source>
</evidence>
<dbReference type="GO" id="GO:0016020">
    <property type="term" value="C:membrane"/>
    <property type="evidence" value="ECO:0007669"/>
    <property type="project" value="UniProtKB-SubCell"/>
</dbReference>
<keyword evidence="4 6" id="KW-1133">Transmembrane helix</keyword>
<feature type="transmembrane region" description="Helical" evidence="6">
    <location>
        <begin position="159"/>
        <end position="192"/>
    </location>
</feature>
<dbReference type="InterPro" id="IPR006214">
    <property type="entry name" value="Bax_inhibitor_1-related"/>
</dbReference>
<evidence type="ECO:0000256" key="1">
    <source>
        <dbReference type="ARBA" id="ARBA00004141"/>
    </source>
</evidence>
<evidence type="ECO:0000256" key="3">
    <source>
        <dbReference type="ARBA" id="ARBA00022692"/>
    </source>
</evidence>
<protein>
    <submittedName>
        <fullName evidence="8">Bax inhibitor 1-like</fullName>
    </submittedName>
</protein>
<dbReference type="RefSeq" id="XP_022758219.1">
    <property type="nucleotide sequence ID" value="XM_022902484.1"/>
</dbReference>
<feature type="transmembrane region" description="Helical" evidence="6">
    <location>
        <begin position="212"/>
        <end position="235"/>
    </location>
</feature>
<evidence type="ECO:0000256" key="6">
    <source>
        <dbReference type="RuleBase" id="RU004379"/>
    </source>
</evidence>
<dbReference type="GeneID" id="111305191"/>
<dbReference type="PANTHER" id="PTHR23291">
    <property type="entry name" value="BAX INHIBITOR-RELATED"/>
    <property type="match status" value="1"/>
</dbReference>
<comment type="subcellular location">
    <subcellularLocation>
        <location evidence="1">Membrane</location>
        <topology evidence="1">Multi-pass membrane protein</topology>
    </subcellularLocation>
</comment>
<dbReference type="CDD" id="cd10430">
    <property type="entry name" value="BI-1"/>
    <property type="match status" value="1"/>
</dbReference>
<gene>
    <name evidence="8" type="primary">LOC111305191</name>
</gene>
<evidence type="ECO:0000313" key="7">
    <source>
        <dbReference type="Proteomes" id="UP000515121"/>
    </source>
</evidence>
<keyword evidence="5 6" id="KW-0472">Membrane</keyword>
<evidence type="ECO:0000313" key="8">
    <source>
        <dbReference type="RefSeq" id="XP_022758219.1"/>
    </source>
</evidence>
<comment type="similarity">
    <text evidence="2 6">Belongs to the BI1 family.</text>
</comment>
<name>A0A6P5ZZR2_DURZI</name>
<proteinExistence type="inferred from homology"/>
<feature type="transmembrane region" description="Helical" evidence="6">
    <location>
        <begin position="91"/>
        <end position="111"/>
    </location>
</feature>
<keyword evidence="3 6" id="KW-0812">Transmembrane</keyword>
<evidence type="ECO:0000256" key="2">
    <source>
        <dbReference type="ARBA" id="ARBA00010350"/>
    </source>
</evidence>
<dbReference type="Proteomes" id="UP000515121">
    <property type="component" value="Unplaced"/>
</dbReference>
<feature type="transmembrane region" description="Helical" evidence="6">
    <location>
        <begin position="60"/>
        <end position="79"/>
    </location>
</feature>
<sequence length="247" mass="27378">MDAFSSFFDSQSRGRWSYDNLKNFHQISPIVQTHLKKVYLTLCCALIASAFGAYLHILWNIGGCLTTFACFGTMIWLLSTPPYQEQTRVSLLLTSAVFEGASVGPLIGLAIHIDPSVLVAAFVGTALAFVCFSGAAMLARRREYLYLGGFLSSGVSMLLWLHFASSIFGVSTALFMTEIYLGLLVFVGYMVVDTQDIIEKAHLGDLDYVKHALTLFTDFVAVFIRILVIMLKNSAQKGEKKRKKRSD</sequence>
<reference evidence="8" key="1">
    <citation type="submission" date="2025-08" db="UniProtKB">
        <authorList>
            <consortium name="RefSeq"/>
        </authorList>
    </citation>
    <scope>IDENTIFICATION</scope>
    <source>
        <tissue evidence="8">Fruit stalk</tissue>
    </source>
</reference>
<feature type="transmembrane region" description="Helical" evidence="6">
    <location>
        <begin position="117"/>
        <end position="138"/>
    </location>
</feature>